<evidence type="ECO:0000259" key="1">
    <source>
        <dbReference type="Pfam" id="PF13524"/>
    </source>
</evidence>
<reference evidence="3" key="1">
    <citation type="submission" date="2020-03" db="EMBL/GenBank/DDBJ databases">
        <title>Complete genome sequence of sulfur-oxidizing bacterium skT11.</title>
        <authorList>
            <person name="Kanda M."/>
            <person name="Kojima H."/>
            <person name="Fukui M."/>
        </authorList>
    </citation>
    <scope>NUCLEOTIDE SEQUENCE [LARGE SCALE GENOMIC DNA]</scope>
    <source>
        <strain evidence="3">skT11</strain>
    </source>
</reference>
<evidence type="ECO:0000313" key="3">
    <source>
        <dbReference type="Proteomes" id="UP000502260"/>
    </source>
</evidence>
<name>A0A6F8VD45_9PROT</name>
<organism evidence="2 3">
    <name type="scientific">Sulfurimicrobium lacus</name>
    <dbReference type="NCBI Taxonomy" id="2715678"/>
    <lineage>
        <taxon>Bacteria</taxon>
        <taxon>Pseudomonadati</taxon>
        <taxon>Pseudomonadota</taxon>
        <taxon>Betaproteobacteria</taxon>
        <taxon>Nitrosomonadales</taxon>
        <taxon>Sulfuricellaceae</taxon>
        <taxon>Sulfurimicrobium</taxon>
    </lineage>
</organism>
<dbReference type="RefSeq" id="WP_173063660.1">
    <property type="nucleotide sequence ID" value="NZ_AP022853.1"/>
</dbReference>
<protein>
    <recommendedName>
        <fullName evidence="1">Spore protein YkvP/CgeB glycosyl transferase-like domain-containing protein</fullName>
    </recommendedName>
</protein>
<accession>A0A6F8VD45</accession>
<gene>
    <name evidence="2" type="ORF">SKTS_18220</name>
</gene>
<dbReference type="AlphaFoldDB" id="A0A6F8VD45"/>
<feature type="domain" description="Spore protein YkvP/CgeB glycosyl transferase-like" evidence="1">
    <location>
        <begin position="268"/>
        <end position="401"/>
    </location>
</feature>
<sequence length="406" mass="45665">MNRVTPNKLLRILIVPNHPNAYDQRMVKGLANGFHVLGHHAHALFAPLAPIALLRMCENLSIDVVIQVNRTRDPNTPLPSHVRHIAWFQDVFPETLEGFAEGFEASDILYALGDAGVLGLHTALPCYVGSLVTGVDQAVINSRDRPIHSDQVDFSLCGFIPRPPDTTPQIARNVAAQRLAGKPIQNLTSLALRNIIENIYQNVVEDTYRPLRGELDIHELTTEMLKSVDLDESSLPHVKADINYLTREYPRLLDRVALITEILQVSKSLELYGPGWASHPMFQPYAHGMIETQSGLLDVYRRSRINLANNTHGLGLHSRTFECMAVGGFIFTHASPHDDKPGGMLTAFEPGIHYGMFTPENIREEAHRWLKNDKKRIEAGFRAAEVIRERHCWHHRAQQIINDLGK</sequence>
<keyword evidence="3" id="KW-1185">Reference proteome</keyword>
<dbReference type="KEGG" id="slac:SKTS_18220"/>
<dbReference type="Proteomes" id="UP000502260">
    <property type="component" value="Chromosome"/>
</dbReference>
<proteinExistence type="predicted"/>
<dbReference type="InterPro" id="IPR055259">
    <property type="entry name" value="YkvP/CgeB_Glyco_trans-like"/>
</dbReference>
<dbReference type="EMBL" id="AP022853">
    <property type="protein sequence ID" value="BCB26936.1"/>
    <property type="molecule type" value="Genomic_DNA"/>
</dbReference>
<dbReference type="Pfam" id="PF13524">
    <property type="entry name" value="Glyco_trans_1_2"/>
    <property type="match status" value="1"/>
</dbReference>
<evidence type="ECO:0000313" key="2">
    <source>
        <dbReference type="EMBL" id="BCB26936.1"/>
    </source>
</evidence>